<reference evidence="1 2" key="1">
    <citation type="submission" date="2018-01" db="EMBL/GenBank/DDBJ databases">
        <title>Draft genome sequence of Salinispora sp. 13K206.</title>
        <authorList>
            <person name="Sahin N."/>
            <person name="Saygin H."/>
            <person name="Ay H."/>
        </authorList>
    </citation>
    <scope>NUCLEOTIDE SEQUENCE [LARGE SCALE GENOMIC DNA]</scope>
    <source>
        <strain evidence="1 2">13K206</strain>
    </source>
</reference>
<dbReference type="Proteomes" id="UP000248749">
    <property type="component" value="Unassembled WGS sequence"/>
</dbReference>
<dbReference type="EMBL" id="POUB01000020">
    <property type="protein sequence ID" value="PZG01803.1"/>
    <property type="molecule type" value="Genomic_DNA"/>
</dbReference>
<dbReference type="SUPFAM" id="SSF53850">
    <property type="entry name" value="Periplasmic binding protein-like II"/>
    <property type="match status" value="1"/>
</dbReference>
<accession>A0A2W2CT91</accession>
<evidence type="ECO:0000313" key="1">
    <source>
        <dbReference type="EMBL" id="PZG01803.1"/>
    </source>
</evidence>
<comment type="caution">
    <text evidence="1">The sequence shown here is derived from an EMBL/GenBank/DDBJ whole genome shotgun (WGS) entry which is preliminary data.</text>
</comment>
<proteinExistence type="predicted"/>
<dbReference type="AlphaFoldDB" id="A0A2W2CT91"/>
<name>A0A2W2CT91_9ACTN</name>
<keyword evidence="2" id="KW-1185">Reference proteome</keyword>
<protein>
    <submittedName>
        <fullName evidence="1">ABC transporter substrate-binding protein</fullName>
    </submittedName>
</protein>
<organism evidence="1 2">
    <name type="scientific">Micromonospora deserti</name>
    <dbReference type="NCBI Taxonomy" id="2070366"/>
    <lineage>
        <taxon>Bacteria</taxon>
        <taxon>Bacillati</taxon>
        <taxon>Actinomycetota</taxon>
        <taxon>Actinomycetes</taxon>
        <taxon>Micromonosporales</taxon>
        <taxon>Micromonosporaceae</taxon>
        <taxon>Micromonospora</taxon>
    </lineage>
</organism>
<gene>
    <name evidence="1" type="ORF">C1I99_05575</name>
</gene>
<dbReference type="PROSITE" id="PS51318">
    <property type="entry name" value="TAT"/>
    <property type="match status" value="1"/>
</dbReference>
<dbReference type="Gene3D" id="3.40.190.10">
    <property type="entry name" value="Periplasmic binding protein-like II"/>
    <property type="match status" value="1"/>
</dbReference>
<dbReference type="InterPro" id="IPR006311">
    <property type="entry name" value="TAT_signal"/>
</dbReference>
<evidence type="ECO:0000313" key="2">
    <source>
        <dbReference type="Proteomes" id="UP000248749"/>
    </source>
</evidence>
<sequence>MIPPPIDRRTLLLGTLGAVALAGCGTDAGSPTAPNNNAKVKLPTYKPFTGGPKPDLPGTPEGVLDGFLKYPADPIKVTGGAPGDGSTVTTFVQTFSPVSPGASSNRYWQELNKALNIDLKISVVPASEYTQKFTAIVAGDELPDLLHVRNPTIDIPAFLNAKCQDLTPLLAEGAVNEYPFLANIQPVFWKQCIHNGAIYGVPVPRAVQGLLMFRRDDLISAKGLNPDPSSFGEFRELCQGLTEPRANRWALTGPDITVNFVLQMLGVPGNWKDDGGKLTNIIELEQYKQALADAAQLFKDGVIHPDSFPGPNANLAATYKQWFTAGSAVLNVDNYTAWPEYYTQNISGPSFKLGGMLPPNHDGSTKAVTWQGNPSFSFTAFKKAPEARIKQLLRICDWLAAPFGSAEYLLTNYGAENVGWQRNADGDPVQTDTGKAEVPGLGVKYIAAPPFVLYTPGQPQATKDGHAYQLKSVPISVGDPTLGMYSPTSSRQNASLNTQLTDARHAVIRGEKPVSSWDETVEQWRQSGGDQIRSEFEQALAQNSQSVGER</sequence>